<feature type="compositionally biased region" description="Basic residues" evidence="1">
    <location>
        <begin position="767"/>
        <end position="778"/>
    </location>
</feature>
<keyword evidence="4" id="KW-1185">Reference proteome</keyword>
<evidence type="ECO:0000256" key="1">
    <source>
        <dbReference type="SAM" id="MobiDB-lite"/>
    </source>
</evidence>
<feature type="domain" description="Transcription factor tau subunit sfc3/Tfc3 C-terminal" evidence="2">
    <location>
        <begin position="847"/>
        <end position="954"/>
    </location>
</feature>
<organism evidence="3 4">
    <name type="scientific">Choiromyces venosus 120613-1</name>
    <dbReference type="NCBI Taxonomy" id="1336337"/>
    <lineage>
        <taxon>Eukaryota</taxon>
        <taxon>Fungi</taxon>
        <taxon>Dikarya</taxon>
        <taxon>Ascomycota</taxon>
        <taxon>Pezizomycotina</taxon>
        <taxon>Pezizomycetes</taxon>
        <taxon>Pezizales</taxon>
        <taxon>Tuberaceae</taxon>
        <taxon>Choiromyces</taxon>
    </lineage>
</organism>
<evidence type="ECO:0000313" key="3">
    <source>
        <dbReference type="EMBL" id="RPB01092.1"/>
    </source>
</evidence>
<dbReference type="Proteomes" id="UP000276215">
    <property type="component" value="Unassembled WGS sequence"/>
</dbReference>
<accession>A0A3N4JW92</accession>
<feature type="region of interest" description="Disordered" evidence="1">
    <location>
        <begin position="762"/>
        <end position="787"/>
    </location>
</feature>
<feature type="compositionally biased region" description="Basic residues" evidence="1">
    <location>
        <begin position="264"/>
        <end position="286"/>
    </location>
</feature>
<name>A0A3N4JW92_9PEZI</name>
<dbReference type="Pfam" id="PF20222">
    <property type="entry name" value="DUF6581"/>
    <property type="match status" value="1"/>
</dbReference>
<reference evidence="3 4" key="1">
    <citation type="journal article" date="2018" name="Nat. Ecol. Evol.">
        <title>Pezizomycetes genomes reveal the molecular basis of ectomycorrhizal truffle lifestyle.</title>
        <authorList>
            <person name="Murat C."/>
            <person name="Payen T."/>
            <person name="Noel B."/>
            <person name="Kuo A."/>
            <person name="Morin E."/>
            <person name="Chen J."/>
            <person name="Kohler A."/>
            <person name="Krizsan K."/>
            <person name="Balestrini R."/>
            <person name="Da Silva C."/>
            <person name="Montanini B."/>
            <person name="Hainaut M."/>
            <person name="Levati E."/>
            <person name="Barry K.W."/>
            <person name="Belfiori B."/>
            <person name="Cichocki N."/>
            <person name="Clum A."/>
            <person name="Dockter R.B."/>
            <person name="Fauchery L."/>
            <person name="Guy J."/>
            <person name="Iotti M."/>
            <person name="Le Tacon F."/>
            <person name="Lindquist E.A."/>
            <person name="Lipzen A."/>
            <person name="Malagnac F."/>
            <person name="Mello A."/>
            <person name="Molinier V."/>
            <person name="Miyauchi S."/>
            <person name="Poulain J."/>
            <person name="Riccioni C."/>
            <person name="Rubini A."/>
            <person name="Sitrit Y."/>
            <person name="Splivallo R."/>
            <person name="Traeger S."/>
            <person name="Wang M."/>
            <person name="Zifcakova L."/>
            <person name="Wipf D."/>
            <person name="Zambonelli A."/>
            <person name="Paolocci F."/>
            <person name="Nowrousian M."/>
            <person name="Ottonello S."/>
            <person name="Baldrian P."/>
            <person name="Spatafora J.W."/>
            <person name="Henrissat B."/>
            <person name="Nagy L.G."/>
            <person name="Aury J.M."/>
            <person name="Wincker P."/>
            <person name="Grigoriev I.V."/>
            <person name="Bonfante P."/>
            <person name="Martin F.M."/>
        </authorList>
    </citation>
    <scope>NUCLEOTIDE SEQUENCE [LARGE SCALE GENOMIC DNA]</scope>
    <source>
        <strain evidence="3 4">120613-1</strain>
    </source>
</reference>
<evidence type="ECO:0000259" key="2">
    <source>
        <dbReference type="Pfam" id="PF20222"/>
    </source>
</evidence>
<dbReference type="OrthoDB" id="5403573at2759"/>
<dbReference type="STRING" id="1336337.A0A3N4JW92"/>
<sequence length="957" mass="108504">MYNTIGSFYYRPMDQILHRLTDYPQQSQPPQYMHLAIIRETGISGRQTHYRYFSYRWHQELVAEGVAVQPWGPAIRKKGSKQVSHGAITQVAEVSLSLDKYGFTPPNASRFLKSDGSATLAESSRVGKRNERLDSLKAQFRVLRDGAGEEQLDWKNSSPRGGRPRKYEKGKEPYLAAKRRAEARRIIAERATDPVEPDGANPDETTQGRLLSNELEGDALESEPPPKRARIEDLLNPEDLEPLLPPKRRGRPPGVKNGEGKKQQAAKKREKKPKVTPKKSTKKSKMSQKAQEPEEQEQQEPQVGLNGAEPESGPKENSGSQGKRKAEAAGGKTGRAKRRKETDPQSPSEGDGVIIHDSIVVRPSTELAPDTNTINSAESAITELTPGSGQPVVQLSKEPARVVDGVQLEIEHLDVEGNDSYGSIGGMLAISRQQVVLDLLKENNGVFPSGNELRHAYSKRYQKSNPKAGVCDRRLIRGIVQSLQCRKMAYQITFDFISSRGIFITKKLLIDSRLTPDSPLVDAMVREMITADGNLWFPPNTELHDDIQERFVQPPSWSLSKPRESEEVEFDRVYPTSVSELKQKREARAMERATTKVVKLSVIPKPRGRPRTYPVDEVFNHRAGGKFTDQQREEAANRRRAELKAQRERMKLNHKYRTAATNIDPFDPPLTVDGLPGRSWWNEFVERNLNEPRDADSFLQEICQIERWEKAVGPDGLRKITEKSDGMVMVNLFAPPVEKGDNFVQVPVANMDNIIAADFTAPLATGPKKRGPKPRPKKSKNEPAKARTVDVLMGEQPLKRKRRRPGTFEKPLTRRDRAMAAIRDNQLKPSNADLLTELPPKKFQFRNQYIIPKEDEDTLLIAVIIVRTIFGGWDRKIHWDLLTKALPQHSVITLQRRWPRVRDTHKAHMKKLQTEFEDMFLEAYESGEIPAFNMDDPSSFDLVFHVKWFRENLELPQ</sequence>
<protein>
    <recommendedName>
        <fullName evidence="2">Transcription factor tau subunit sfc3/Tfc3 C-terminal domain-containing protein</fullName>
    </recommendedName>
</protein>
<gene>
    <name evidence="3" type="ORF">L873DRAFT_1678494</name>
</gene>
<feature type="region of interest" description="Disordered" evidence="1">
    <location>
        <begin position="189"/>
        <end position="356"/>
    </location>
</feature>
<dbReference type="EMBL" id="ML120376">
    <property type="protein sequence ID" value="RPB01092.1"/>
    <property type="molecule type" value="Genomic_DNA"/>
</dbReference>
<feature type="compositionally biased region" description="Basic and acidic residues" evidence="1">
    <location>
        <begin position="224"/>
        <end position="233"/>
    </location>
</feature>
<feature type="region of interest" description="Disordered" evidence="1">
    <location>
        <begin position="151"/>
        <end position="173"/>
    </location>
</feature>
<evidence type="ECO:0000313" key="4">
    <source>
        <dbReference type="Proteomes" id="UP000276215"/>
    </source>
</evidence>
<dbReference type="InterPro" id="IPR046488">
    <property type="entry name" value="Sfc3/Tfc3_C"/>
</dbReference>
<proteinExistence type="predicted"/>
<dbReference type="AlphaFoldDB" id="A0A3N4JW92"/>